<keyword evidence="6 12" id="KW-0732">Signal</keyword>
<evidence type="ECO:0000256" key="12">
    <source>
        <dbReference type="SAM" id="SignalP"/>
    </source>
</evidence>
<dbReference type="CDD" id="cd19406">
    <property type="entry name" value="TGF_beta_INHBC_E"/>
    <property type="match status" value="1"/>
</dbReference>
<evidence type="ECO:0000256" key="6">
    <source>
        <dbReference type="ARBA" id="ARBA00022729"/>
    </source>
</evidence>
<dbReference type="Gene3D" id="2.60.120.970">
    <property type="match status" value="1"/>
</dbReference>
<keyword evidence="4" id="KW-0964">Secreted</keyword>
<dbReference type="PANTHER" id="PTHR11848:SF6">
    <property type="entry name" value="INHIBIN BETA E CHAIN"/>
    <property type="match status" value="1"/>
</dbReference>
<sequence length="386" mass="43279">MAFCYIYQVNEVWQCKGVWLCLTLLVTLSTARGAATRGEEPGNSEEVVAMEKAGCPSCGVPSTLAPEAERHILTELAKQQILSKLHLKERPNITHPVPRIAVANALRRLHPGKPNLDGLLGMSTGDGRDEQGYEIISFAESDFSNAAKTKMNFQFTRDRTQDVHILHSHLWLYFKSQRGGPLNLTAQVYLSHSGQERSLVSKRQLDVTWGGWHTFPLTPTLQAFFDQEGRTLQLELDCGERQCPGLNASEAHQPFLVAQARVRETEHHMAKRSLTCDKNSKLCCRKDYYVDFKDIGWNDWIIKPDGYQINYCMGLCPMHLAGAPGMAASFHTTVLNLIKANNINTSTNSCCVPTKHRPLSMLYYDKNHNIVKMDIPNMIVEACGCS</sequence>
<dbReference type="FunFam" id="2.10.90.10:FF:000005">
    <property type="entry name" value="Inhibin beta A chain"/>
    <property type="match status" value="1"/>
</dbReference>
<evidence type="ECO:0000313" key="15">
    <source>
        <dbReference type="Proteomes" id="UP001066276"/>
    </source>
</evidence>
<dbReference type="InterPro" id="IPR029034">
    <property type="entry name" value="Cystine-knot_cytokine"/>
</dbReference>
<keyword evidence="15" id="KW-1185">Reference proteome</keyword>
<evidence type="ECO:0000256" key="7">
    <source>
        <dbReference type="ARBA" id="ARBA00023030"/>
    </source>
</evidence>
<reference evidence="14" key="1">
    <citation type="journal article" date="2022" name="bioRxiv">
        <title>Sequencing and chromosome-scale assembly of the giantPleurodeles waltlgenome.</title>
        <authorList>
            <person name="Brown T."/>
            <person name="Elewa A."/>
            <person name="Iarovenko S."/>
            <person name="Subramanian E."/>
            <person name="Araus A.J."/>
            <person name="Petzold A."/>
            <person name="Susuki M."/>
            <person name="Suzuki K.-i.T."/>
            <person name="Hayashi T."/>
            <person name="Toyoda A."/>
            <person name="Oliveira C."/>
            <person name="Osipova E."/>
            <person name="Leigh N.D."/>
            <person name="Simon A."/>
            <person name="Yun M.H."/>
        </authorList>
    </citation>
    <scope>NUCLEOTIDE SEQUENCE</scope>
    <source>
        <strain evidence="14">20211129_DDA</strain>
        <tissue evidence="14">Liver</tissue>
    </source>
</reference>
<evidence type="ECO:0000256" key="9">
    <source>
        <dbReference type="ARBA" id="ARBA00023180"/>
    </source>
</evidence>
<dbReference type="AlphaFoldDB" id="A0AAV7S887"/>
<keyword evidence="8" id="KW-1015">Disulfide bond</keyword>
<evidence type="ECO:0000256" key="11">
    <source>
        <dbReference type="RuleBase" id="RU000354"/>
    </source>
</evidence>
<dbReference type="GO" id="GO:0008083">
    <property type="term" value="F:growth factor activity"/>
    <property type="evidence" value="ECO:0007669"/>
    <property type="project" value="UniProtKB-KW"/>
</dbReference>
<dbReference type="SUPFAM" id="SSF57501">
    <property type="entry name" value="Cystine-knot cytokines"/>
    <property type="match status" value="1"/>
</dbReference>
<accession>A0AAV7S887</accession>
<evidence type="ECO:0000256" key="1">
    <source>
        <dbReference type="ARBA" id="ARBA00002588"/>
    </source>
</evidence>
<evidence type="ECO:0000256" key="8">
    <source>
        <dbReference type="ARBA" id="ARBA00023157"/>
    </source>
</evidence>
<dbReference type="PRINTS" id="PR00672">
    <property type="entry name" value="INHIBINBC"/>
</dbReference>
<feature type="signal peptide" evidence="12">
    <location>
        <begin position="1"/>
        <end position="33"/>
    </location>
</feature>
<organism evidence="14 15">
    <name type="scientific">Pleurodeles waltl</name>
    <name type="common">Iberian ribbed newt</name>
    <dbReference type="NCBI Taxonomy" id="8319"/>
    <lineage>
        <taxon>Eukaryota</taxon>
        <taxon>Metazoa</taxon>
        <taxon>Chordata</taxon>
        <taxon>Craniata</taxon>
        <taxon>Vertebrata</taxon>
        <taxon>Euteleostomi</taxon>
        <taxon>Amphibia</taxon>
        <taxon>Batrachia</taxon>
        <taxon>Caudata</taxon>
        <taxon>Salamandroidea</taxon>
        <taxon>Salamandridae</taxon>
        <taxon>Pleurodelinae</taxon>
        <taxon>Pleurodeles</taxon>
    </lineage>
</organism>
<evidence type="ECO:0000256" key="4">
    <source>
        <dbReference type="ARBA" id="ARBA00022525"/>
    </source>
</evidence>
<dbReference type="SMART" id="SM00204">
    <property type="entry name" value="TGFB"/>
    <property type="match status" value="1"/>
</dbReference>
<gene>
    <name evidence="14" type="ORF">NDU88_000800</name>
</gene>
<name>A0AAV7S887_PLEWA</name>
<dbReference type="GO" id="GO:0005179">
    <property type="term" value="F:hormone activity"/>
    <property type="evidence" value="ECO:0007669"/>
    <property type="project" value="UniProtKB-KW"/>
</dbReference>
<comment type="subcellular location">
    <subcellularLocation>
        <location evidence="2">Secreted</location>
    </subcellularLocation>
</comment>
<comment type="caution">
    <text evidence="14">The sequence shown here is derived from an EMBL/GenBank/DDBJ whole genome shotgun (WGS) entry which is preliminary data.</text>
</comment>
<evidence type="ECO:0000256" key="10">
    <source>
        <dbReference type="ARBA" id="ARBA00026046"/>
    </source>
</evidence>
<dbReference type="GO" id="GO:0005615">
    <property type="term" value="C:extracellular space"/>
    <property type="evidence" value="ECO:0007669"/>
    <property type="project" value="TreeGrafter"/>
</dbReference>
<evidence type="ECO:0000256" key="3">
    <source>
        <dbReference type="ARBA" id="ARBA00006656"/>
    </source>
</evidence>
<keyword evidence="5" id="KW-0372">Hormone</keyword>
<dbReference type="InterPro" id="IPR001839">
    <property type="entry name" value="TGF-b_C"/>
</dbReference>
<evidence type="ECO:0000256" key="5">
    <source>
        <dbReference type="ARBA" id="ARBA00022702"/>
    </source>
</evidence>
<comment type="similarity">
    <text evidence="3 11">Belongs to the TGF-beta family.</text>
</comment>
<dbReference type="PROSITE" id="PS00250">
    <property type="entry name" value="TGF_BETA_1"/>
    <property type="match status" value="1"/>
</dbReference>
<keyword evidence="9" id="KW-0325">Glycoprotein</keyword>
<evidence type="ECO:0000259" key="13">
    <source>
        <dbReference type="PROSITE" id="PS51362"/>
    </source>
</evidence>
<keyword evidence="7 11" id="KW-0339">Growth factor</keyword>
<dbReference type="PANTHER" id="PTHR11848">
    <property type="entry name" value="TGF-BETA FAMILY"/>
    <property type="match status" value="1"/>
</dbReference>
<dbReference type="InterPro" id="IPR001318">
    <property type="entry name" value="Inhibin_betaC"/>
</dbReference>
<dbReference type="GO" id="GO:0005125">
    <property type="term" value="F:cytokine activity"/>
    <property type="evidence" value="ECO:0007669"/>
    <property type="project" value="TreeGrafter"/>
</dbReference>
<protein>
    <recommendedName>
        <fullName evidence="13">TGF-beta family profile domain-containing protein</fullName>
    </recommendedName>
</protein>
<dbReference type="EMBL" id="JANPWB010000008">
    <property type="protein sequence ID" value="KAJ1160298.1"/>
    <property type="molecule type" value="Genomic_DNA"/>
</dbReference>
<evidence type="ECO:0000256" key="2">
    <source>
        <dbReference type="ARBA" id="ARBA00004613"/>
    </source>
</evidence>
<comment type="subunit">
    <text evidence="10">Homodimeric or heterodimeric through association with alpha and beta subunits, linked by one or more disulfide bonds. Inhibins are heterodimers of one alpha and one beta subunit. Activins are homo- or heterodimers of beta subunits only.</text>
</comment>
<evidence type="ECO:0000313" key="14">
    <source>
        <dbReference type="EMBL" id="KAJ1160298.1"/>
    </source>
</evidence>
<dbReference type="Pfam" id="PF00019">
    <property type="entry name" value="TGF_beta"/>
    <property type="match status" value="1"/>
</dbReference>
<proteinExistence type="inferred from homology"/>
<dbReference type="Proteomes" id="UP001066276">
    <property type="component" value="Chromosome 4_2"/>
</dbReference>
<feature type="domain" description="TGF-beta family profile" evidence="13">
    <location>
        <begin position="269"/>
        <end position="386"/>
    </location>
</feature>
<dbReference type="InterPro" id="IPR017948">
    <property type="entry name" value="TGFb_CS"/>
</dbReference>
<dbReference type="InterPro" id="IPR015615">
    <property type="entry name" value="TGF-beta-rel"/>
</dbReference>
<dbReference type="PROSITE" id="PS51362">
    <property type="entry name" value="TGF_BETA_2"/>
    <property type="match status" value="1"/>
</dbReference>
<dbReference type="Gene3D" id="2.10.90.10">
    <property type="entry name" value="Cystine-knot cytokines"/>
    <property type="match status" value="1"/>
</dbReference>
<comment type="function">
    <text evidence="1">Inhibins and activins inhibit and activate, respectively, the secretion of follitropin by the pituitary gland. Inhibins/activins are involved in regulating a number of diverse functions such as hypothalamic and pituitary hormone secretion, gonadal hormone secretion, germ cell development and maturation, erythroid differentiation, insulin secretion, nerve cell survival, embryonic axial development or bone growth, depending on their subunit composition. Inhibins appear to oppose the functions of activins.</text>
</comment>
<feature type="chain" id="PRO_5043899807" description="TGF-beta family profile domain-containing protein" evidence="12">
    <location>
        <begin position="34"/>
        <end position="386"/>
    </location>
</feature>